<dbReference type="SUPFAM" id="SSF50978">
    <property type="entry name" value="WD40 repeat-like"/>
    <property type="match status" value="1"/>
</dbReference>
<organism evidence="2 3">
    <name type="scientific">Theileria equi strain WA</name>
    <dbReference type="NCBI Taxonomy" id="1537102"/>
    <lineage>
        <taxon>Eukaryota</taxon>
        <taxon>Sar</taxon>
        <taxon>Alveolata</taxon>
        <taxon>Apicomplexa</taxon>
        <taxon>Aconoidasida</taxon>
        <taxon>Piroplasmida</taxon>
        <taxon>Theileriidae</taxon>
        <taxon>Theileria</taxon>
    </lineage>
</organism>
<dbReference type="STRING" id="1537102.L1LC38"/>
<dbReference type="InterPro" id="IPR036322">
    <property type="entry name" value="WD40_repeat_dom_sf"/>
</dbReference>
<dbReference type="VEuPathDB" id="PiroplasmaDB:BEWA_013980"/>
<accession>L1LC38</accession>
<dbReference type="CDD" id="cd06071">
    <property type="entry name" value="Beach"/>
    <property type="match status" value="1"/>
</dbReference>
<evidence type="ECO:0000313" key="2">
    <source>
        <dbReference type="EMBL" id="EKX72839.1"/>
    </source>
</evidence>
<dbReference type="InterPro" id="IPR057496">
    <property type="entry name" value="FAN-like_PH"/>
</dbReference>
<dbReference type="RefSeq" id="XP_004832291.1">
    <property type="nucleotide sequence ID" value="XM_004832234.1"/>
</dbReference>
<feature type="domain" description="BEACH" evidence="1">
    <location>
        <begin position="332"/>
        <end position="656"/>
    </location>
</feature>
<dbReference type="EMBL" id="ACOU01000004">
    <property type="protein sequence ID" value="EKX72839.1"/>
    <property type="molecule type" value="Genomic_DNA"/>
</dbReference>
<evidence type="ECO:0000313" key="3">
    <source>
        <dbReference type="Proteomes" id="UP000031512"/>
    </source>
</evidence>
<dbReference type="eggNOG" id="KOG1786">
    <property type="taxonomic scope" value="Eukaryota"/>
</dbReference>
<dbReference type="Proteomes" id="UP000031512">
    <property type="component" value="Unassembled WGS sequence"/>
</dbReference>
<dbReference type="SUPFAM" id="SSF81837">
    <property type="entry name" value="BEACH domain"/>
    <property type="match status" value="1"/>
</dbReference>
<proteinExistence type="predicted"/>
<dbReference type="PANTHER" id="PTHR13743">
    <property type="entry name" value="BEIGE/BEACH-RELATED"/>
    <property type="match status" value="1"/>
</dbReference>
<dbReference type="Gene3D" id="1.10.1540.10">
    <property type="entry name" value="BEACH domain"/>
    <property type="match status" value="1"/>
</dbReference>
<dbReference type="SMART" id="SM01026">
    <property type="entry name" value="Beach"/>
    <property type="match status" value="1"/>
</dbReference>
<protein>
    <recommendedName>
        <fullName evidence="1">BEACH domain-containing protein</fullName>
    </recommendedName>
</protein>
<dbReference type="InterPro" id="IPR050865">
    <property type="entry name" value="BEACH_Domain"/>
</dbReference>
<dbReference type="Pfam" id="PF25400">
    <property type="entry name" value="PH_FAN"/>
    <property type="match status" value="1"/>
</dbReference>
<name>L1LC38_THEEQ</name>
<sequence length="1058" mass="118824">MLSTVRSFDLVLLEEGEEYVSDAACNALSTFPSQVSQSGWTKFVESTSDAQNPSLHRKGRIRIGTKSLIFEPDLIDMPILKLQFQHINKICESFQDSCGVFVSCKQVTSIPTAIYNGKSRFISPYSVYVAKNDGSASPKADGEANILKCLPSFCFIFIFSTVDIQKQLLKKFKKLLELSQTNGEYHDTIPKTGFSYTLIPSREKLLLGGPAALHGSEPIYCWRLKRMVRHGGFTALTDSALYFQPSPNFSRKLCKRMALDRILHIFKRDTGLTMTGECSTALEVVSLPEDLSDSCEKVFRKQYRCIYLEFKRESDRESLVAILRTLVPRAFHAIESKQFRQEMTQLWRLGVLPNFQYLDFLNCVAGRSRYDISHYPVFPWVISDYKSSYLNLMDPKTFRDLSKPMGALNDERLALLKQRMKGIKVSEDIPVAKKTADKHRCDLEGYICDDCLQELWDEGFYLYGSHYSTPALIVFFLIRLLPECQLRLYGGRFDAAARTFRNVRETFENTYGGHSSFFELIPEFYESCEGFLRNSLNITTQDGRLGDVELPQWAHNSPSLFLKLMRSALESEHVSRNLPGWIDLIFGYKQAGPKSVSSDNAFHPLTYLPSIHAGKLKPSAAVASLLRTMEPQAVSVQVREFGQSPIILFDTPHPRRLVYPKWVPESDAYASAPWFIYLEKHSELFGKSASGQSEGFRFNRTIVPSSGTGHLKQVAELSTSNGINVVKMDDLNHRINFVGFADADVSYYLANDGNLILQHHGENTSVLRKTVPIERNSLTCAVTSGDLLCICSKSGNVTLCRWREIVKDAFPISYEQEPFLHPVGRDVGKHFFRLEVHNDSITCADYDNGVLTTGGMDETINRYEITNCDARMVGVFDEQNGPLAALSCKSGLLLSASMGGSLTLWDIRTPQTPIWIHEACSTSRQHSQILSCCISNHYLQIVSRSESPVMFWDIRMLNSLNSTAGFTKQLETPSMSVLGCHCDPGDCVALVGTVNNEPTLSIYDLHTRKNASNISLSNIKHPTLFQVNPFSSHSNSLEAIVANTLGESLLLSSTKSIV</sequence>
<dbReference type="KEGG" id="beq:BEWA_013980"/>
<gene>
    <name evidence="2" type="ORF">BEWA_013980</name>
</gene>
<dbReference type="GeneID" id="15804474"/>
<dbReference type="InterPro" id="IPR000409">
    <property type="entry name" value="BEACH_dom"/>
</dbReference>
<reference evidence="2 3" key="1">
    <citation type="journal article" date="2012" name="BMC Genomics">
        <title>Comparative genomic analysis and phylogenetic position of Theileria equi.</title>
        <authorList>
            <person name="Kappmeyer L.S."/>
            <person name="Thiagarajan M."/>
            <person name="Herndon D.R."/>
            <person name="Ramsay J.D."/>
            <person name="Caler E."/>
            <person name="Djikeng A."/>
            <person name="Gillespie J.J."/>
            <person name="Lau A.O."/>
            <person name="Roalson E.H."/>
            <person name="Silva J.C."/>
            <person name="Silva M.G."/>
            <person name="Suarez C.E."/>
            <person name="Ueti M.W."/>
            <person name="Nene V.M."/>
            <person name="Mealey R.H."/>
            <person name="Knowles D.P."/>
            <person name="Brayton K.A."/>
        </authorList>
    </citation>
    <scope>NUCLEOTIDE SEQUENCE [LARGE SCALE GENOMIC DNA]</scope>
    <source>
        <strain evidence="2 3">WA</strain>
    </source>
</reference>
<keyword evidence="3" id="KW-1185">Reference proteome</keyword>
<dbReference type="PROSITE" id="PS50197">
    <property type="entry name" value="BEACH"/>
    <property type="match status" value="1"/>
</dbReference>
<dbReference type="Pfam" id="PF02138">
    <property type="entry name" value="Beach"/>
    <property type="match status" value="1"/>
</dbReference>
<dbReference type="OrthoDB" id="26681at2759"/>
<dbReference type="AlphaFoldDB" id="L1LC38"/>
<dbReference type="Gene3D" id="2.130.10.10">
    <property type="entry name" value="YVTN repeat-like/Quinoprotein amine dehydrogenase"/>
    <property type="match status" value="1"/>
</dbReference>
<evidence type="ECO:0000259" key="1">
    <source>
        <dbReference type="PROSITE" id="PS50197"/>
    </source>
</evidence>
<dbReference type="InterPro" id="IPR015943">
    <property type="entry name" value="WD40/YVTN_repeat-like_dom_sf"/>
</dbReference>
<comment type="caution">
    <text evidence="2">The sequence shown here is derived from an EMBL/GenBank/DDBJ whole genome shotgun (WGS) entry which is preliminary data.</text>
</comment>
<dbReference type="PANTHER" id="PTHR13743:SF123">
    <property type="entry name" value="PROTEIN FAN"/>
    <property type="match status" value="1"/>
</dbReference>
<dbReference type="InterPro" id="IPR036372">
    <property type="entry name" value="BEACH_dom_sf"/>
</dbReference>